<keyword evidence="2" id="KW-0032">Aminotransferase</keyword>
<evidence type="ECO:0000313" key="2">
    <source>
        <dbReference type="EMBL" id="MDT0616217.1"/>
    </source>
</evidence>
<dbReference type="InterPro" id="IPR043132">
    <property type="entry name" value="BCAT-like_C"/>
</dbReference>
<protein>
    <submittedName>
        <fullName evidence="2">Aminotransferase class IV family protein</fullName>
    </submittedName>
</protein>
<dbReference type="Gene3D" id="3.20.10.10">
    <property type="entry name" value="D-amino Acid Aminotransferase, subunit A, domain 2"/>
    <property type="match status" value="1"/>
</dbReference>
<dbReference type="InterPro" id="IPR036038">
    <property type="entry name" value="Aminotransferase-like"/>
</dbReference>
<dbReference type="GO" id="GO:0008483">
    <property type="term" value="F:transaminase activity"/>
    <property type="evidence" value="ECO:0007669"/>
    <property type="project" value="UniProtKB-KW"/>
</dbReference>
<reference evidence="2" key="1">
    <citation type="submission" date="2024-05" db="EMBL/GenBank/DDBJ databases">
        <title>30 novel species of actinomycetes from the DSMZ collection.</title>
        <authorList>
            <person name="Nouioui I."/>
        </authorList>
    </citation>
    <scope>NUCLEOTIDE SEQUENCE</scope>
    <source>
        <strain evidence="2">DSM 40712</strain>
    </source>
</reference>
<dbReference type="PANTHER" id="PTHR42743">
    <property type="entry name" value="AMINO-ACID AMINOTRANSFERASE"/>
    <property type="match status" value="1"/>
</dbReference>
<comment type="caution">
    <text evidence="2">The sequence shown here is derived from an EMBL/GenBank/DDBJ whole genome shotgun (WGS) entry which is preliminary data.</text>
</comment>
<dbReference type="Gene3D" id="3.30.470.10">
    <property type="match status" value="1"/>
</dbReference>
<evidence type="ECO:0000256" key="1">
    <source>
        <dbReference type="ARBA" id="ARBA00009320"/>
    </source>
</evidence>
<dbReference type="Proteomes" id="UP001180724">
    <property type="component" value="Unassembled WGS sequence"/>
</dbReference>
<dbReference type="InterPro" id="IPR050571">
    <property type="entry name" value="Class-IV_PLP-Dep_Aminotrnsfr"/>
</dbReference>
<gene>
    <name evidence="2" type="ORF">RM812_39665</name>
</gene>
<comment type="similarity">
    <text evidence="1">Belongs to the class-IV pyridoxal-phosphate-dependent aminotransferase family.</text>
</comment>
<dbReference type="Pfam" id="PF01063">
    <property type="entry name" value="Aminotran_4"/>
    <property type="match status" value="1"/>
</dbReference>
<evidence type="ECO:0000313" key="3">
    <source>
        <dbReference type="Proteomes" id="UP001180724"/>
    </source>
</evidence>
<dbReference type="SUPFAM" id="SSF56752">
    <property type="entry name" value="D-aminoacid aminotransferase-like PLP-dependent enzymes"/>
    <property type="match status" value="1"/>
</dbReference>
<dbReference type="NCBIfam" id="NF006734">
    <property type="entry name" value="PRK09266.1"/>
    <property type="match status" value="1"/>
</dbReference>
<dbReference type="RefSeq" id="WP_311585452.1">
    <property type="nucleotide sequence ID" value="NZ_JAVRFH010000107.1"/>
</dbReference>
<dbReference type="PANTHER" id="PTHR42743:SF13">
    <property type="entry name" value="P-LOOP CONTAINING NUCLEOSIDE TRIPHOSPHATE HYDROLASE PROTEIN"/>
    <property type="match status" value="1"/>
</dbReference>
<dbReference type="EMBL" id="JAVRFH010000107">
    <property type="protein sequence ID" value="MDT0616217.1"/>
    <property type="molecule type" value="Genomic_DNA"/>
</dbReference>
<dbReference type="InterPro" id="IPR001544">
    <property type="entry name" value="Aminotrans_IV"/>
</dbReference>
<keyword evidence="3" id="KW-1185">Reference proteome</keyword>
<organism evidence="2 3">
    <name type="scientific">Streptomyces lancefieldiae</name>
    <dbReference type="NCBI Taxonomy" id="3075520"/>
    <lineage>
        <taxon>Bacteria</taxon>
        <taxon>Bacillati</taxon>
        <taxon>Actinomycetota</taxon>
        <taxon>Actinomycetes</taxon>
        <taxon>Kitasatosporales</taxon>
        <taxon>Streptomycetaceae</taxon>
        <taxon>Streptomyces</taxon>
    </lineage>
</organism>
<dbReference type="InterPro" id="IPR043131">
    <property type="entry name" value="BCAT-like_N"/>
</dbReference>
<sequence length="264" mass="28455">MLGGMATLDGKPVAADDLLGLALTNIGHFTSMRVSDDGSIRGLSLHMERLARDCKIVWNADLDTDHVRWCVRHALESQQRPCVVRVTIFDPKTGMGHPAAADDPHVLVSVRKAGALPPPPLRAKSIVYERDLPEVKHVGLFGALHARGAAQRADFDDALFVGRDGLVSEGGTWNVAFVDQDSTVVWPAAPVLPGVTMALLRQHAEHRVATITLDQAKGMAAAFATNTSVGVRPLSAIDDTEFPVEHPSLRQLQETYLSIPGESL</sequence>
<accession>A0ABU3B2Z2</accession>
<name>A0ABU3B2Z2_9ACTN</name>
<keyword evidence="2" id="KW-0808">Transferase</keyword>
<proteinExistence type="inferred from homology"/>